<feature type="domain" description="Thoeris anti-defense 2-like" evidence="1">
    <location>
        <begin position="1"/>
        <end position="69"/>
    </location>
</feature>
<evidence type="ECO:0000313" key="2">
    <source>
        <dbReference type="EMBL" id="ASN72347.1"/>
    </source>
</evidence>
<dbReference type="InterPro" id="IPR021361">
    <property type="entry name" value="Tad2-like_dom"/>
</dbReference>
<reference evidence="2" key="1">
    <citation type="submission" date="2017-06" db="EMBL/GenBank/DDBJ databases">
        <title>Novel phages from South African skin metaviromes.</title>
        <authorList>
            <person name="van Zyl L.J."/>
            <person name="Abrahams Y."/>
            <person name="Stander E.A."/>
            <person name="Kirby B.M."/>
            <person name="Clavaud C."/>
            <person name="Farcet C."/>
            <person name="Breton L."/>
            <person name="Trindade M.I."/>
        </authorList>
    </citation>
    <scope>NUCLEOTIDE SEQUENCE</scope>
</reference>
<evidence type="ECO:0000259" key="1">
    <source>
        <dbReference type="Pfam" id="PF11195"/>
    </source>
</evidence>
<organism evidence="2">
    <name type="scientific">uncultured Caudovirales phage</name>
    <dbReference type="NCBI Taxonomy" id="2100421"/>
    <lineage>
        <taxon>Viruses</taxon>
        <taxon>Duplodnaviria</taxon>
        <taxon>Heunggongvirae</taxon>
        <taxon>Uroviricota</taxon>
        <taxon>Caudoviricetes</taxon>
        <taxon>Peduoviridae</taxon>
        <taxon>Maltschvirus</taxon>
        <taxon>Maltschvirus maltsch</taxon>
    </lineage>
</organism>
<name>A0A2H4JF85_9CAUD</name>
<accession>A0A2H4JF85</accession>
<dbReference type="EMBL" id="MF417950">
    <property type="protein sequence ID" value="ASN72347.1"/>
    <property type="molecule type" value="Genomic_DNA"/>
</dbReference>
<protein>
    <recommendedName>
        <fullName evidence="1">Thoeris anti-defense 2-like domain-containing protein</fullName>
    </recommendedName>
</protein>
<sequence>MNIQDATKLATKKLLTMTRKKWEGSHQTRVLPTNDSFLHCIVTSDDGKHLIRYWQPSADDLMAEDWEVINPIKDQELMKLF</sequence>
<dbReference type="Pfam" id="PF11195">
    <property type="entry name" value="Tad2-like"/>
    <property type="match status" value="1"/>
</dbReference>
<proteinExistence type="predicted"/>
<gene>
    <name evidence="2" type="ORF">7F12_23</name>
</gene>